<evidence type="ECO:0000313" key="15">
    <source>
        <dbReference type="EMBL" id="OLO10614.1"/>
    </source>
</evidence>
<gene>
    <name evidence="15" type="ORF">BTW10_12960</name>
</gene>
<dbReference type="Proteomes" id="UP000186806">
    <property type="component" value="Unassembled WGS sequence"/>
</dbReference>
<sequence>MSANPALIETLDAELPQTQCGKCGHPGCRPYAEGIAAGEAINKCPPGGEATMARLAELTGQARQPLAQPAESPKVAYIREAECIGCTKCIQACPVDAILGAAKQMHTVIAGECTGCELCVAPCPVDCIDILPHPEWVAAETQAQQDAYLSKRAELGRQRYEARQQRLARQAEEKRRKRERRQAAVTASTKRETAPAQPTQQDATASVDTTSLKATRATLVAGLKRVERQRQRDGLDPEARRALDERAETLTSRLADVDRQLGNAQAPRADSSTTHHRRMAVKAAEQSLRKARQQVTHAQRHGDATSLEAAHGQVDEAQRMLDAARAAFDSPPST</sequence>
<dbReference type="Gene3D" id="1.10.15.40">
    <property type="entry name" value="Electron transport complex subunit B, putative Fe-S cluster"/>
    <property type="match status" value="1"/>
</dbReference>
<evidence type="ECO:0000256" key="3">
    <source>
        <dbReference type="ARBA" id="ARBA00022485"/>
    </source>
</evidence>
<accession>A0A1Q8TAB2</accession>
<keyword evidence="2" id="KW-1003">Cell membrane</keyword>
<feature type="domain" description="4Fe-4S ferredoxin-type" evidence="13">
    <location>
        <begin position="104"/>
        <end position="133"/>
    </location>
</feature>
<dbReference type="InterPro" id="IPR010207">
    <property type="entry name" value="Elect_transpt_cplx_RnfB/RsxB"/>
</dbReference>
<dbReference type="PANTHER" id="PTHR42859:SF3">
    <property type="entry name" value="ION-TRANSLOCATING OXIDOREDUCTASE COMPLEX SUBUNIT B"/>
    <property type="match status" value="1"/>
</dbReference>
<keyword evidence="10" id="KW-0411">Iron-sulfur</keyword>
<dbReference type="InterPro" id="IPR007202">
    <property type="entry name" value="4Fe-4S_dom"/>
</dbReference>
<feature type="domain" description="4Fe-4S ferredoxin-type" evidence="13">
    <location>
        <begin position="74"/>
        <end position="103"/>
    </location>
</feature>
<keyword evidence="3" id="KW-0004">4Fe-4S</keyword>
<evidence type="ECO:0000256" key="6">
    <source>
        <dbReference type="ARBA" id="ARBA00022737"/>
    </source>
</evidence>
<dbReference type="AlphaFoldDB" id="A0A1Q8TAB2"/>
<dbReference type="PANTHER" id="PTHR42859">
    <property type="entry name" value="OXIDOREDUCTASE"/>
    <property type="match status" value="1"/>
</dbReference>
<evidence type="ECO:0000256" key="8">
    <source>
        <dbReference type="ARBA" id="ARBA00022982"/>
    </source>
</evidence>
<dbReference type="EMBL" id="MSDQ01000032">
    <property type="protein sequence ID" value="OLO10614.1"/>
    <property type="molecule type" value="Genomic_DNA"/>
</dbReference>
<evidence type="ECO:0000256" key="4">
    <source>
        <dbReference type="ARBA" id="ARBA00022519"/>
    </source>
</evidence>
<dbReference type="InterPro" id="IPR017900">
    <property type="entry name" value="4Fe4S_Fe_S_CS"/>
</dbReference>
<keyword evidence="5" id="KW-0479">Metal-binding</keyword>
<dbReference type="PROSITE" id="PS51656">
    <property type="entry name" value="4FE4S"/>
    <property type="match status" value="1"/>
</dbReference>
<keyword evidence="1" id="KW-0813">Transport</keyword>
<evidence type="ECO:0000256" key="12">
    <source>
        <dbReference type="SAM" id="MobiDB-lite"/>
    </source>
</evidence>
<dbReference type="GO" id="GO:0051539">
    <property type="term" value="F:4 iron, 4 sulfur cluster binding"/>
    <property type="evidence" value="ECO:0007669"/>
    <property type="project" value="UniProtKB-KW"/>
</dbReference>
<dbReference type="NCBIfam" id="NF003475">
    <property type="entry name" value="PRK05113.1"/>
    <property type="match status" value="1"/>
</dbReference>
<evidence type="ECO:0000256" key="5">
    <source>
        <dbReference type="ARBA" id="ARBA00022723"/>
    </source>
</evidence>
<dbReference type="InterPro" id="IPR017896">
    <property type="entry name" value="4Fe4S_Fe-S-bd"/>
</dbReference>
<keyword evidence="7" id="KW-1278">Translocase</keyword>
<dbReference type="Pfam" id="PF14697">
    <property type="entry name" value="Fer4_21"/>
    <property type="match status" value="1"/>
</dbReference>
<dbReference type="PROSITE" id="PS51379">
    <property type="entry name" value="4FE4S_FER_2"/>
    <property type="match status" value="2"/>
</dbReference>
<evidence type="ECO:0000259" key="13">
    <source>
        <dbReference type="PROSITE" id="PS51379"/>
    </source>
</evidence>
<evidence type="ECO:0000256" key="10">
    <source>
        <dbReference type="ARBA" id="ARBA00023014"/>
    </source>
</evidence>
<feature type="domain" description="4Fe-4S" evidence="14">
    <location>
        <begin position="2"/>
        <end position="61"/>
    </location>
</feature>
<dbReference type="SUPFAM" id="SSF54862">
    <property type="entry name" value="4Fe-4S ferredoxins"/>
    <property type="match status" value="1"/>
</dbReference>
<dbReference type="InterPro" id="IPR050294">
    <property type="entry name" value="RnfB_subfamily"/>
</dbReference>
<dbReference type="Gene3D" id="3.30.70.20">
    <property type="match status" value="1"/>
</dbReference>
<keyword evidence="8" id="KW-0249">Electron transport</keyword>
<dbReference type="NCBIfam" id="TIGR01944">
    <property type="entry name" value="rnfB"/>
    <property type="match status" value="1"/>
</dbReference>
<evidence type="ECO:0000313" key="16">
    <source>
        <dbReference type="Proteomes" id="UP000186806"/>
    </source>
</evidence>
<organism evidence="15 16">
    <name type="scientific">Chromohalobacter japonicus</name>
    <dbReference type="NCBI Taxonomy" id="223900"/>
    <lineage>
        <taxon>Bacteria</taxon>
        <taxon>Pseudomonadati</taxon>
        <taxon>Pseudomonadota</taxon>
        <taxon>Gammaproteobacteria</taxon>
        <taxon>Oceanospirillales</taxon>
        <taxon>Halomonadaceae</taxon>
        <taxon>Chromohalobacter</taxon>
    </lineage>
</organism>
<keyword evidence="6" id="KW-0677">Repeat</keyword>
<feature type="region of interest" description="Disordered" evidence="12">
    <location>
        <begin position="166"/>
        <end position="210"/>
    </location>
</feature>
<keyword evidence="9" id="KW-0408">Iron</keyword>
<evidence type="ECO:0000259" key="14">
    <source>
        <dbReference type="PROSITE" id="PS51656"/>
    </source>
</evidence>
<dbReference type="Pfam" id="PF04060">
    <property type="entry name" value="FeS"/>
    <property type="match status" value="1"/>
</dbReference>
<evidence type="ECO:0000256" key="9">
    <source>
        <dbReference type="ARBA" id="ARBA00023004"/>
    </source>
</evidence>
<dbReference type="GO" id="GO:0009055">
    <property type="term" value="F:electron transfer activity"/>
    <property type="evidence" value="ECO:0007669"/>
    <property type="project" value="InterPro"/>
</dbReference>
<evidence type="ECO:0000256" key="7">
    <source>
        <dbReference type="ARBA" id="ARBA00022967"/>
    </source>
</evidence>
<feature type="region of interest" description="Disordered" evidence="12">
    <location>
        <begin position="254"/>
        <end position="334"/>
    </location>
</feature>
<keyword evidence="4" id="KW-0997">Cell inner membrane</keyword>
<evidence type="ECO:0000256" key="1">
    <source>
        <dbReference type="ARBA" id="ARBA00022448"/>
    </source>
</evidence>
<name>A0A1Q8TAB2_9GAMM</name>
<protein>
    <submittedName>
        <fullName evidence="15">Electron transport complex subunit RsxB</fullName>
    </submittedName>
</protein>
<feature type="compositionally biased region" description="Low complexity" evidence="12">
    <location>
        <begin position="194"/>
        <end position="205"/>
    </location>
</feature>
<dbReference type="RefSeq" id="WP_075369754.1">
    <property type="nucleotide sequence ID" value="NZ_MSDQ01000032.1"/>
</dbReference>
<keyword evidence="11" id="KW-0472">Membrane</keyword>
<reference evidence="15 16" key="1">
    <citation type="submission" date="2016-12" db="EMBL/GenBank/DDBJ databases">
        <title>Draft genome sequences of strains Salinicola socius SMB35, Salinicola sp. MH3R3-1 and Chromohalobacter sp. SMB17 from the Verkhnekamsk potash mining region of Russia.</title>
        <authorList>
            <person name="Mavrodi D.V."/>
            <person name="Olsson B.E."/>
            <person name="Korsakova E.S."/>
            <person name="Pyankova A."/>
            <person name="Mavrodi O.V."/>
            <person name="Plotnikova E.G."/>
        </authorList>
    </citation>
    <scope>NUCLEOTIDE SEQUENCE [LARGE SCALE GENOMIC DNA]</scope>
    <source>
        <strain evidence="15 16">SMB17</strain>
    </source>
</reference>
<keyword evidence="16" id="KW-1185">Reference proteome</keyword>
<evidence type="ECO:0000256" key="11">
    <source>
        <dbReference type="ARBA" id="ARBA00023136"/>
    </source>
</evidence>
<evidence type="ECO:0000256" key="2">
    <source>
        <dbReference type="ARBA" id="ARBA00022475"/>
    </source>
</evidence>
<dbReference type="STRING" id="223900.GCA_000821045_01295"/>
<dbReference type="GO" id="GO:0046872">
    <property type="term" value="F:metal ion binding"/>
    <property type="evidence" value="ECO:0007669"/>
    <property type="project" value="UniProtKB-KW"/>
</dbReference>
<comment type="caution">
    <text evidence="15">The sequence shown here is derived from an EMBL/GenBank/DDBJ whole genome shotgun (WGS) entry which is preliminary data.</text>
</comment>
<proteinExistence type="predicted"/>
<dbReference type="PROSITE" id="PS00198">
    <property type="entry name" value="4FE4S_FER_1"/>
    <property type="match status" value="1"/>
</dbReference>